<evidence type="ECO:0000313" key="11">
    <source>
        <dbReference type="Proteomes" id="UP000762676"/>
    </source>
</evidence>
<dbReference type="Pfam" id="PF01697">
    <property type="entry name" value="Glyco_transf_92"/>
    <property type="match status" value="1"/>
</dbReference>
<dbReference type="PANTHER" id="PTHR21461:SF69">
    <property type="entry name" value="GLYCOSYLTRANSFERASE FAMILY 92 PROTEIN"/>
    <property type="match status" value="1"/>
</dbReference>
<dbReference type="GO" id="GO:0016020">
    <property type="term" value="C:membrane"/>
    <property type="evidence" value="ECO:0007669"/>
    <property type="project" value="UniProtKB-SubCell"/>
</dbReference>
<keyword evidence="6" id="KW-1133">Transmembrane helix</keyword>
<evidence type="ECO:0000256" key="7">
    <source>
        <dbReference type="ARBA" id="ARBA00023136"/>
    </source>
</evidence>
<dbReference type="AlphaFoldDB" id="A0AAV4ILB9"/>
<dbReference type="Proteomes" id="UP000762676">
    <property type="component" value="Unassembled WGS sequence"/>
</dbReference>
<keyword evidence="5" id="KW-0812">Transmembrane</keyword>
<evidence type="ECO:0000256" key="9">
    <source>
        <dbReference type="SAM" id="MobiDB-lite"/>
    </source>
</evidence>
<dbReference type="GO" id="GO:0016757">
    <property type="term" value="F:glycosyltransferase activity"/>
    <property type="evidence" value="ECO:0007669"/>
    <property type="project" value="UniProtKB-UniRule"/>
</dbReference>
<evidence type="ECO:0000256" key="4">
    <source>
        <dbReference type="ARBA" id="ARBA00022679"/>
    </source>
</evidence>
<feature type="region of interest" description="Disordered" evidence="9">
    <location>
        <begin position="342"/>
        <end position="409"/>
    </location>
</feature>
<keyword evidence="4 8" id="KW-0808">Transferase</keyword>
<dbReference type="InterPro" id="IPR008166">
    <property type="entry name" value="Glyco_transf_92"/>
</dbReference>
<comment type="similarity">
    <text evidence="2 8">Belongs to the glycosyltransferase 92 family.</text>
</comment>
<accession>A0AAV4ILB9</accession>
<evidence type="ECO:0000256" key="2">
    <source>
        <dbReference type="ARBA" id="ARBA00007647"/>
    </source>
</evidence>
<evidence type="ECO:0000256" key="3">
    <source>
        <dbReference type="ARBA" id="ARBA00022676"/>
    </source>
</evidence>
<dbReference type="GO" id="GO:0005737">
    <property type="term" value="C:cytoplasm"/>
    <property type="evidence" value="ECO:0007669"/>
    <property type="project" value="TreeGrafter"/>
</dbReference>
<evidence type="ECO:0000256" key="5">
    <source>
        <dbReference type="ARBA" id="ARBA00022692"/>
    </source>
</evidence>
<dbReference type="EMBL" id="BMAT01002612">
    <property type="protein sequence ID" value="GFS10163.1"/>
    <property type="molecule type" value="Genomic_DNA"/>
</dbReference>
<keyword evidence="11" id="KW-1185">Reference proteome</keyword>
<reference evidence="10 11" key="1">
    <citation type="journal article" date="2021" name="Elife">
        <title>Chloroplast acquisition without the gene transfer in kleptoplastic sea slugs, Plakobranchus ocellatus.</title>
        <authorList>
            <person name="Maeda T."/>
            <person name="Takahashi S."/>
            <person name="Yoshida T."/>
            <person name="Shimamura S."/>
            <person name="Takaki Y."/>
            <person name="Nagai Y."/>
            <person name="Toyoda A."/>
            <person name="Suzuki Y."/>
            <person name="Arimoto A."/>
            <person name="Ishii H."/>
            <person name="Satoh N."/>
            <person name="Nishiyama T."/>
            <person name="Hasebe M."/>
            <person name="Maruyama T."/>
            <person name="Minagawa J."/>
            <person name="Obokata J."/>
            <person name="Shigenobu S."/>
        </authorList>
    </citation>
    <scope>NUCLEOTIDE SEQUENCE [LARGE SCALE GENOMIC DNA]</scope>
</reference>
<comment type="subcellular location">
    <subcellularLocation>
        <location evidence="1">Membrane</location>
        <topology evidence="1">Single-pass membrane protein</topology>
    </subcellularLocation>
</comment>
<evidence type="ECO:0000256" key="1">
    <source>
        <dbReference type="ARBA" id="ARBA00004167"/>
    </source>
</evidence>
<name>A0AAV4ILB9_9GAST</name>
<dbReference type="PANTHER" id="PTHR21461">
    <property type="entry name" value="GLYCOSYLTRANSFERASE FAMILY 92 PROTEIN"/>
    <property type="match status" value="1"/>
</dbReference>
<sequence length="409" mass="47327">MDPDAVFKTDAVGSEILGSKTPIKPLGKILNESFEKNRSESIRKEQDQTRVVDFTVCIPAVFKFKDASLLVEKLEMVRLLGAGRVVLYKVSVKPNVQAVLDLYTSEWTAGRESLELVVHSWKLPGTRIHYRGQMAAVDDCHNRYGWSSRYMVFDDIDELIVPLKHSNWSELIAARERIRSGNTAFMFRCSVMNNDHSSAPKEFEADAARYSSAVLSLTQRDNFIWPPIKRSKNIIDPRKVDAMGVHHVYRGKSDKYLTDFIPVDQGLLYHYRWPLTLCAPEVKDTRVATKFGKRLVARLKYIWNKLKDVDPGWKIPPMTANSTRPSCELKVKNLEKKRKKELELKKKQKLEKSTDKKIKNPKETKQKEQLKKSREDKIEKPKEKKQKEQLEKPSNKKIEKPKETKQKSD</sequence>
<keyword evidence="7" id="KW-0472">Membrane</keyword>
<keyword evidence="3 8" id="KW-0328">Glycosyltransferase</keyword>
<organism evidence="10 11">
    <name type="scientific">Elysia marginata</name>
    <dbReference type="NCBI Taxonomy" id="1093978"/>
    <lineage>
        <taxon>Eukaryota</taxon>
        <taxon>Metazoa</taxon>
        <taxon>Spiralia</taxon>
        <taxon>Lophotrochozoa</taxon>
        <taxon>Mollusca</taxon>
        <taxon>Gastropoda</taxon>
        <taxon>Heterobranchia</taxon>
        <taxon>Euthyneura</taxon>
        <taxon>Panpulmonata</taxon>
        <taxon>Sacoglossa</taxon>
        <taxon>Placobranchoidea</taxon>
        <taxon>Plakobranchidae</taxon>
        <taxon>Elysia</taxon>
    </lineage>
</organism>
<evidence type="ECO:0000313" key="10">
    <source>
        <dbReference type="EMBL" id="GFS10163.1"/>
    </source>
</evidence>
<evidence type="ECO:0000256" key="8">
    <source>
        <dbReference type="RuleBase" id="RU366017"/>
    </source>
</evidence>
<dbReference type="EC" id="2.4.1.-" evidence="8"/>
<proteinExistence type="inferred from homology"/>
<protein>
    <recommendedName>
        <fullName evidence="8">Glycosyltransferase family 92 protein</fullName>
        <ecNumber evidence="8">2.4.1.-</ecNumber>
    </recommendedName>
</protein>
<comment type="caution">
    <text evidence="10">The sequence shown here is derived from an EMBL/GenBank/DDBJ whole genome shotgun (WGS) entry which is preliminary data.</text>
</comment>
<gene>
    <name evidence="10" type="ORF">ElyMa_001316400</name>
</gene>
<evidence type="ECO:0000256" key="6">
    <source>
        <dbReference type="ARBA" id="ARBA00022989"/>
    </source>
</evidence>